<dbReference type="EMBL" id="BAAAZA010000059">
    <property type="protein sequence ID" value="GAA3905224.1"/>
    <property type="molecule type" value="Genomic_DNA"/>
</dbReference>
<dbReference type="Gene3D" id="3.40.50.450">
    <property type="match status" value="1"/>
</dbReference>
<evidence type="ECO:0000313" key="1">
    <source>
        <dbReference type="EMBL" id="GAA3905224.1"/>
    </source>
</evidence>
<dbReference type="Proteomes" id="UP001501563">
    <property type="component" value="Unassembled WGS sequence"/>
</dbReference>
<reference evidence="2" key="1">
    <citation type="journal article" date="2019" name="Int. J. Syst. Evol. Microbiol.">
        <title>The Global Catalogue of Microorganisms (GCM) 10K type strain sequencing project: providing services to taxonomists for standard genome sequencing and annotation.</title>
        <authorList>
            <consortium name="The Broad Institute Genomics Platform"/>
            <consortium name="The Broad Institute Genome Sequencing Center for Infectious Disease"/>
            <person name="Wu L."/>
            <person name="Ma J."/>
        </authorList>
    </citation>
    <scope>NUCLEOTIDE SEQUENCE [LARGE SCALE GENOMIC DNA]</scope>
    <source>
        <strain evidence="2">JCM 16578</strain>
    </source>
</reference>
<keyword evidence="2" id="KW-1185">Reference proteome</keyword>
<organism evidence="1 2">
    <name type="scientific">Streptomyces lannensis</name>
    <dbReference type="NCBI Taxonomy" id="766498"/>
    <lineage>
        <taxon>Bacteria</taxon>
        <taxon>Bacillati</taxon>
        <taxon>Actinomycetota</taxon>
        <taxon>Actinomycetes</taxon>
        <taxon>Kitasatosporales</taxon>
        <taxon>Streptomycetaceae</taxon>
        <taxon>Streptomyces</taxon>
    </lineage>
</organism>
<evidence type="ECO:0000313" key="2">
    <source>
        <dbReference type="Proteomes" id="UP001501563"/>
    </source>
</evidence>
<sequence length="67" mass="7048">MVSLYRPGTAASSATLKASSRLMAALARAAVLIEALDHAEATRTAESAIALNRPLLARVNWTGLLRS</sequence>
<accession>A0ABP7LSI8</accession>
<name>A0ABP7LSI8_9ACTN</name>
<gene>
    <name evidence="1" type="ORF">GCM10022207_88240</name>
</gene>
<proteinExistence type="predicted"/>
<protein>
    <submittedName>
        <fullName evidence="1">Uncharacterized protein</fullName>
    </submittedName>
</protein>
<comment type="caution">
    <text evidence="1">The sequence shown here is derived from an EMBL/GenBank/DDBJ whole genome shotgun (WGS) entry which is preliminary data.</text>
</comment>